<accession>A0AAF0W8D5</accession>
<sequence length="300" mass="31465">MIASYHIAIYNIYAYKLENTTSPMDKKAECTSYKRVDGKVAVITGAARGIGAATAKLLAEHGAHVVIADILDELGSSLADSIGGRYIHCDVSKESDVEAAVQLALDWKGKVDIMFNNAGIPGFGGSITKLKMDEMAALLSINLNGVVHGIKHAGRAMVAAGKGGSIICTSSSAAFLGGLGSHPYTLSKEAIIGVVRSSACELGVHGIRVNCVVPHGVPSEMLVNAYRLALNRNDIDAEDVTKIVGERASLLRGRGGKLEDAAYAVLFLASDEAGFITGHNLIIDGGYTAANNLMAFIYQD</sequence>
<dbReference type="InterPro" id="IPR002347">
    <property type="entry name" value="SDR_fam"/>
</dbReference>
<reference evidence="3" key="1">
    <citation type="journal article" date="2016" name="Nat. Genet.">
        <title>A high-quality carrot genome assembly provides new insights into carotenoid accumulation and asterid genome evolution.</title>
        <authorList>
            <person name="Iorizzo M."/>
            <person name="Ellison S."/>
            <person name="Senalik D."/>
            <person name="Zeng P."/>
            <person name="Satapoomin P."/>
            <person name="Huang J."/>
            <person name="Bowman M."/>
            <person name="Iovene M."/>
            <person name="Sanseverino W."/>
            <person name="Cavagnaro P."/>
            <person name="Yildiz M."/>
            <person name="Macko-Podgorni A."/>
            <person name="Moranska E."/>
            <person name="Grzebelus E."/>
            <person name="Grzebelus D."/>
            <person name="Ashrafi H."/>
            <person name="Zheng Z."/>
            <person name="Cheng S."/>
            <person name="Spooner D."/>
            <person name="Van Deynze A."/>
            <person name="Simon P."/>
        </authorList>
    </citation>
    <scope>NUCLEOTIDE SEQUENCE</scope>
    <source>
        <tissue evidence="3">Leaf</tissue>
    </source>
</reference>
<keyword evidence="4" id="KW-1185">Reference proteome</keyword>
<dbReference type="PANTHER" id="PTHR43180">
    <property type="entry name" value="3-OXOACYL-(ACYL-CARRIER-PROTEIN) REDUCTASE (AFU_ORTHOLOGUE AFUA_6G11210)"/>
    <property type="match status" value="1"/>
</dbReference>
<comment type="similarity">
    <text evidence="1">Belongs to the short-chain dehydrogenases/reductases (SDR) family.</text>
</comment>
<dbReference type="SUPFAM" id="SSF51735">
    <property type="entry name" value="NAD(P)-binding Rossmann-fold domains"/>
    <property type="match status" value="1"/>
</dbReference>
<dbReference type="GO" id="GO:0016616">
    <property type="term" value="F:oxidoreductase activity, acting on the CH-OH group of donors, NAD or NADP as acceptor"/>
    <property type="evidence" value="ECO:0007669"/>
    <property type="project" value="UniProtKB-ARBA"/>
</dbReference>
<dbReference type="EMBL" id="CP093343">
    <property type="protein sequence ID" value="WOG83588.1"/>
    <property type="molecule type" value="Genomic_DNA"/>
</dbReference>
<gene>
    <name evidence="3" type="ORF">DCAR_0102765</name>
</gene>
<proteinExistence type="inferred from homology"/>
<evidence type="ECO:0000313" key="3">
    <source>
        <dbReference type="EMBL" id="WOG83588.1"/>
    </source>
</evidence>
<dbReference type="Proteomes" id="UP000077755">
    <property type="component" value="Chromosome 1"/>
</dbReference>
<dbReference type="InterPro" id="IPR036291">
    <property type="entry name" value="NAD(P)-bd_dom_sf"/>
</dbReference>
<keyword evidence="2" id="KW-0560">Oxidoreductase</keyword>
<evidence type="ECO:0000313" key="4">
    <source>
        <dbReference type="Proteomes" id="UP000077755"/>
    </source>
</evidence>
<dbReference type="Pfam" id="PF13561">
    <property type="entry name" value="adh_short_C2"/>
    <property type="match status" value="1"/>
</dbReference>
<dbReference type="AlphaFoldDB" id="A0AAF0W8D5"/>
<name>A0AAF0W8D5_DAUCS</name>
<reference evidence="3" key="2">
    <citation type="submission" date="2022-03" db="EMBL/GenBank/DDBJ databases">
        <title>Draft title - Genomic analysis of global carrot germplasm unveils the trajectory of domestication and the origin of high carotenoid orange carrot.</title>
        <authorList>
            <person name="Iorizzo M."/>
            <person name="Ellison S."/>
            <person name="Senalik D."/>
            <person name="Macko-Podgorni A."/>
            <person name="Grzebelus D."/>
            <person name="Bostan H."/>
            <person name="Rolling W."/>
            <person name="Curaba J."/>
            <person name="Simon P."/>
        </authorList>
    </citation>
    <scope>NUCLEOTIDE SEQUENCE</scope>
    <source>
        <tissue evidence="3">Leaf</tissue>
    </source>
</reference>
<dbReference type="PRINTS" id="PR00081">
    <property type="entry name" value="GDHRDH"/>
</dbReference>
<dbReference type="FunFam" id="3.40.50.720:FF:000084">
    <property type="entry name" value="Short-chain dehydrogenase reductase"/>
    <property type="match status" value="1"/>
</dbReference>
<dbReference type="PANTHER" id="PTHR43180:SF42">
    <property type="entry name" value="SHORT-CHAIN DEHYDROGENASE REDUCTASE ATA1"/>
    <property type="match status" value="1"/>
</dbReference>
<organism evidence="3 4">
    <name type="scientific">Daucus carota subsp. sativus</name>
    <name type="common">Carrot</name>
    <dbReference type="NCBI Taxonomy" id="79200"/>
    <lineage>
        <taxon>Eukaryota</taxon>
        <taxon>Viridiplantae</taxon>
        <taxon>Streptophyta</taxon>
        <taxon>Embryophyta</taxon>
        <taxon>Tracheophyta</taxon>
        <taxon>Spermatophyta</taxon>
        <taxon>Magnoliopsida</taxon>
        <taxon>eudicotyledons</taxon>
        <taxon>Gunneridae</taxon>
        <taxon>Pentapetalae</taxon>
        <taxon>asterids</taxon>
        <taxon>campanulids</taxon>
        <taxon>Apiales</taxon>
        <taxon>Apiaceae</taxon>
        <taxon>Apioideae</taxon>
        <taxon>Scandiceae</taxon>
        <taxon>Daucinae</taxon>
        <taxon>Daucus</taxon>
        <taxon>Daucus sect. Daucus</taxon>
    </lineage>
</organism>
<dbReference type="PRINTS" id="PR00080">
    <property type="entry name" value="SDRFAMILY"/>
</dbReference>
<evidence type="ECO:0000256" key="2">
    <source>
        <dbReference type="ARBA" id="ARBA00023002"/>
    </source>
</evidence>
<protein>
    <submittedName>
        <fullName evidence="3">Uncharacterized protein</fullName>
    </submittedName>
</protein>
<evidence type="ECO:0000256" key="1">
    <source>
        <dbReference type="ARBA" id="ARBA00006484"/>
    </source>
</evidence>
<dbReference type="Gene3D" id="3.40.50.720">
    <property type="entry name" value="NAD(P)-binding Rossmann-like Domain"/>
    <property type="match status" value="1"/>
</dbReference>